<reference evidence="2" key="1">
    <citation type="journal article" date="2017" name="Nucleic Acids Res.">
        <title>Proteogenomics produces comprehensive and highly accurate protein-coding gene annotation in a complete genome assembly of Malassezia sympodialis.</title>
        <authorList>
            <person name="Zhu Y."/>
            <person name="Engstroem P.G."/>
            <person name="Tellgren-Roth C."/>
            <person name="Baudo C.D."/>
            <person name="Kennell J.C."/>
            <person name="Sun S."/>
            <person name="Billmyre R.B."/>
            <person name="Schroeder M.S."/>
            <person name="Andersson A."/>
            <person name="Holm T."/>
            <person name="Sigurgeirsson B."/>
            <person name="Wu G."/>
            <person name="Sankaranarayanan S.R."/>
            <person name="Siddharthan R."/>
            <person name="Sanyal K."/>
            <person name="Lundeberg J."/>
            <person name="Nystedt B."/>
            <person name="Boekhout T."/>
            <person name="Dawson T.L. Jr."/>
            <person name="Heitman J."/>
            <person name="Scheynius A."/>
            <person name="Lehtioe J."/>
        </authorList>
    </citation>
    <scope>NUCLEOTIDE SEQUENCE [LARGE SCALE GENOMIC DNA]</scope>
    <source>
        <strain evidence="2">ATCC 42132</strain>
    </source>
</reference>
<accession>M5E4J1</accession>
<dbReference type="AlphaFoldDB" id="M5E4J1"/>
<protein>
    <submittedName>
        <fullName evidence="1">Uncharacterized protein</fullName>
    </submittedName>
</protein>
<dbReference type="HOGENOM" id="CLU_053566_0_0_1"/>
<dbReference type="STRING" id="1230383.M5E4J1"/>
<dbReference type="EMBL" id="LT671822">
    <property type="protein sequence ID" value="SHO76983.1"/>
    <property type="molecule type" value="Genomic_DNA"/>
</dbReference>
<proteinExistence type="predicted"/>
<dbReference type="OMA" id="TEQHASI"/>
<name>M5E4J1_MALS4</name>
<dbReference type="OrthoDB" id="2546621at2759"/>
<organism evidence="1 2">
    <name type="scientific">Malassezia sympodialis (strain ATCC 42132)</name>
    <name type="common">Atopic eczema-associated yeast</name>
    <dbReference type="NCBI Taxonomy" id="1230383"/>
    <lineage>
        <taxon>Eukaryota</taxon>
        <taxon>Fungi</taxon>
        <taxon>Dikarya</taxon>
        <taxon>Basidiomycota</taxon>
        <taxon>Ustilaginomycotina</taxon>
        <taxon>Malasseziomycetes</taxon>
        <taxon>Malasseziales</taxon>
        <taxon>Malasseziaceae</taxon>
        <taxon>Malassezia</taxon>
    </lineage>
</organism>
<evidence type="ECO:0000313" key="1">
    <source>
        <dbReference type="EMBL" id="SHO76983.1"/>
    </source>
</evidence>
<dbReference type="VEuPathDB" id="FungiDB:MSYG_1322"/>
<keyword evidence="2" id="KW-1185">Reference proteome</keyword>
<dbReference type="KEGG" id="msym:MSY001_0296"/>
<evidence type="ECO:0000313" key="2">
    <source>
        <dbReference type="Proteomes" id="UP000186303"/>
    </source>
</evidence>
<dbReference type="RefSeq" id="XP_018738938.1">
    <property type="nucleotide sequence ID" value="XM_018885175.1"/>
</dbReference>
<gene>
    <name evidence="1" type="ORF">MSYG_1322</name>
</gene>
<dbReference type="Proteomes" id="UP000186303">
    <property type="component" value="Chromosome 2"/>
</dbReference>
<sequence>MDDGLVPNGAPPPRHELESDDEDALIEAVHPIRLVGSVPHGRAWSVLLDDTGAAVLLATQGDWTEQAHFEAGPTKLAGIHVPASESMPIMLFVPASLAVPLPLQQKMAQAVAQCRPRSVAVLQPYAPNMVLCLPDMPRGDTLNPPVQYLLHTPPTQSPPPAWATVALQSCQPWSAPNTLTGCGAALFAQAMYLGCPALLLSVPSTRPHAHPHYHTASQPNPPRQDKVRAPSDVREQLARLVEPLDGHYEALLLKMVGNGAAEGTGPSLLVDAWQAAMAAHTTAGHIGDGGMYI</sequence>